<dbReference type="EMBL" id="AZBU02000010">
    <property type="protein sequence ID" value="TKR62545.1"/>
    <property type="molecule type" value="Genomic_DNA"/>
</dbReference>
<dbReference type="AlphaFoldDB" id="A0A4V5ZY68"/>
<reference evidence="2 3" key="2">
    <citation type="journal article" date="2019" name="G3 (Bethesda)">
        <title>Hybrid Assembly of the Genome of the Entomopathogenic Nematode Steinernema carpocapsae Identifies the X-Chromosome.</title>
        <authorList>
            <person name="Serra L."/>
            <person name="Macchietto M."/>
            <person name="Macias-Munoz A."/>
            <person name="McGill C.J."/>
            <person name="Rodriguez I.M."/>
            <person name="Rodriguez B."/>
            <person name="Murad R."/>
            <person name="Mortazavi A."/>
        </authorList>
    </citation>
    <scope>NUCLEOTIDE SEQUENCE [LARGE SCALE GENOMIC DNA]</scope>
    <source>
        <strain evidence="2 3">ALL</strain>
    </source>
</reference>
<comment type="caution">
    <text evidence="2">The sequence shown here is derived from an EMBL/GenBank/DDBJ whole genome shotgun (WGS) entry which is preliminary data.</text>
</comment>
<name>A0A4V5ZY68_STECR</name>
<gene>
    <name evidence="2" type="ORF">L596_026481</name>
</gene>
<reference evidence="2 3" key="1">
    <citation type="journal article" date="2015" name="Genome Biol.">
        <title>Comparative genomics of Steinernema reveals deeply conserved gene regulatory networks.</title>
        <authorList>
            <person name="Dillman A.R."/>
            <person name="Macchietto M."/>
            <person name="Porter C.F."/>
            <person name="Rogers A."/>
            <person name="Williams B."/>
            <person name="Antoshechkin I."/>
            <person name="Lee M.M."/>
            <person name="Goodwin Z."/>
            <person name="Lu X."/>
            <person name="Lewis E.E."/>
            <person name="Goodrich-Blair H."/>
            <person name="Stock S.P."/>
            <person name="Adams B.J."/>
            <person name="Sternberg P.W."/>
            <person name="Mortazavi A."/>
        </authorList>
    </citation>
    <scope>NUCLEOTIDE SEQUENCE [LARGE SCALE GENOMIC DNA]</scope>
    <source>
        <strain evidence="2 3">ALL</strain>
    </source>
</reference>
<evidence type="ECO:0000313" key="2">
    <source>
        <dbReference type="EMBL" id="TKR62545.1"/>
    </source>
</evidence>
<feature type="region of interest" description="Disordered" evidence="1">
    <location>
        <begin position="80"/>
        <end position="106"/>
    </location>
</feature>
<sequence length="128" mass="14447">MDQHRLLDELTSINTQLRDTNSPVDNILIWREIFRKFARGTCDAAMQNWDPDETDVAALLECLQVVIKAELRKESLYQGSAATGTGGTRGYMGMSSPQQPGENPQQPLFRRNAFLMGANDVQHRDLRP</sequence>
<accession>A0A4V5ZY68</accession>
<protein>
    <submittedName>
        <fullName evidence="2">Uncharacterized protein</fullName>
    </submittedName>
</protein>
<feature type="compositionally biased region" description="Polar residues" evidence="1">
    <location>
        <begin position="97"/>
        <end position="106"/>
    </location>
</feature>
<dbReference type="Proteomes" id="UP000298663">
    <property type="component" value="Unassembled WGS sequence"/>
</dbReference>
<keyword evidence="3" id="KW-1185">Reference proteome</keyword>
<evidence type="ECO:0000313" key="3">
    <source>
        <dbReference type="Proteomes" id="UP000298663"/>
    </source>
</evidence>
<dbReference type="STRING" id="34508.A0A4V5ZY68"/>
<proteinExistence type="predicted"/>
<organism evidence="2 3">
    <name type="scientific">Steinernema carpocapsae</name>
    <name type="common">Entomopathogenic nematode</name>
    <dbReference type="NCBI Taxonomy" id="34508"/>
    <lineage>
        <taxon>Eukaryota</taxon>
        <taxon>Metazoa</taxon>
        <taxon>Ecdysozoa</taxon>
        <taxon>Nematoda</taxon>
        <taxon>Chromadorea</taxon>
        <taxon>Rhabditida</taxon>
        <taxon>Tylenchina</taxon>
        <taxon>Panagrolaimomorpha</taxon>
        <taxon>Strongyloidoidea</taxon>
        <taxon>Steinernematidae</taxon>
        <taxon>Steinernema</taxon>
    </lineage>
</organism>
<evidence type="ECO:0000256" key="1">
    <source>
        <dbReference type="SAM" id="MobiDB-lite"/>
    </source>
</evidence>